<evidence type="ECO:0000313" key="4">
    <source>
        <dbReference type="Proteomes" id="UP000522262"/>
    </source>
</evidence>
<evidence type="ECO:0000313" key="3">
    <source>
        <dbReference type="EMBL" id="KAF5538845.1"/>
    </source>
</evidence>
<feature type="domain" description="F-box" evidence="2">
    <location>
        <begin position="567"/>
        <end position="622"/>
    </location>
</feature>
<gene>
    <name evidence="3" type="ORF">FMEXI_9197</name>
</gene>
<evidence type="ECO:0000256" key="1">
    <source>
        <dbReference type="SAM" id="MobiDB-lite"/>
    </source>
</evidence>
<dbReference type="InterPro" id="IPR032675">
    <property type="entry name" value="LRR_dom_sf"/>
</dbReference>
<dbReference type="SUPFAM" id="SSF52047">
    <property type="entry name" value="RNI-like"/>
    <property type="match status" value="1"/>
</dbReference>
<proteinExistence type="predicted"/>
<name>A0A8H5IKG3_9HYPO</name>
<dbReference type="Proteomes" id="UP000522262">
    <property type="component" value="Unassembled WGS sequence"/>
</dbReference>
<keyword evidence="4" id="KW-1185">Reference proteome</keyword>
<dbReference type="Gene3D" id="3.80.10.10">
    <property type="entry name" value="Ribonuclease Inhibitor"/>
    <property type="match status" value="1"/>
</dbReference>
<feature type="region of interest" description="Disordered" evidence="1">
    <location>
        <begin position="1031"/>
        <end position="1099"/>
    </location>
</feature>
<dbReference type="EMBL" id="JAAOAM010000210">
    <property type="protein sequence ID" value="KAF5538845.1"/>
    <property type="molecule type" value="Genomic_DNA"/>
</dbReference>
<dbReference type="Pfam" id="PF12937">
    <property type="entry name" value="F-box-like"/>
    <property type="match status" value="1"/>
</dbReference>
<dbReference type="InterPro" id="IPR001810">
    <property type="entry name" value="F-box_dom"/>
</dbReference>
<reference evidence="3 4" key="1">
    <citation type="submission" date="2020-05" db="EMBL/GenBank/DDBJ databases">
        <title>Identification and distribution of gene clusters putatively required for synthesis of sphingolipid metabolism inhibitors in phylogenetically diverse species of the filamentous fungus Fusarium.</title>
        <authorList>
            <person name="Kim H.-S."/>
            <person name="Busman M."/>
            <person name="Brown D.W."/>
            <person name="Divon H."/>
            <person name="Uhlig S."/>
            <person name="Proctor R.H."/>
        </authorList>
    </citation>
    <scope>NUCLEOTIDE SEQUENCE [LARGE SCALE GENOMIC DNA]</scope>
    <source>
        <strain evidence="3 4">NRRL 53147</strain>
    </source>
</reference>
<feature type="compositionally biased region" description="Acidic residues" evidence="1">
    <location>
        <begin position="1035"/>
        <end position="1095"/>
    </location>
</feature>
<evidence type="ECO:0000259" key="2">
    <source>
        <dbReference type="Pfam" id="PF12937"/>
    </source>
</evidence>
<organism evidence="3 4">
    <name type="scientific">Fusarium mexicanum</name>
    <dbReference type="NCBI Taxonomy" id="751941"/>
    <lineage>
        <taxon>Eukaryota</taxon>
        <taxon>Fungi</taxon>
        <taxon>Dikarya</taxon>
        <taxon>Ascomycota</taxon>
        <taxon>Pezizomycotina</taxon>
        <taxon>Sordariomycetes</taxon>
        <taxon>Hypocreomycetidae</taxon>
        <taxon>Hypocreales</taxon>
        <taxon>Nectriaceae</taxon>
        <taxon>Fusarium</taxon>
        <taxon>Fusarium fujikuroi species complex</taxon>
    </lineage>
</organism>
<dbReference type="CDD" id="cd09917">
    <property type="entry name" value="F-box_SF"/>
    <property type="match status" value="1"/>
</dbReference>
<comment type="caution">
    <text evidence="3">The sequence shown here is derived from an EMBL/GenBank/DDBJ whole genome shotgun (WGS) entry which is preliminary data.</text>
</comment>
<dbReference type="AlphaFoldDB" id="A0A8H5IKG3"/>
<protein>
    <recommendedName>
        <fullName evidence="2">F-box domain-containing protein</fullName>
    </recommendedName>
</protein>
<accession>A0A8H5IKG3</accession>
<sequence length="1147" mass="132151">MLQVIAKSYEAHKCWFLWGYKRLFEAAILVVVNSATSIFDDSKPRCDKTTHHITKMPPFFCNEIWELVFSHFEDTIDVDDGSDHGLYPSPKDTDIPTLKSLCLVSHQFYQLARRHLYHTISSGKLYDQQDSTKMCLLARTLLLNPELGSEIRAIDLSSIGNWKTPLVNSDFWPPSIGQVEPTQLRDLLREDIERFSATEAGTCFLLALMPKLRMVVLTDPQTHSKALNWILGGKLRTPQPGTADRPERVANYLGQLEEIHWSPLRTKQEDPGTWSTEYLLLLPKIKRLLLSPFAPTFTISPLVVPDFQSGLQSLTLDAGMIRPAFLHYSLSRCKALQHLDLDLTDCYDVDKEDLTVSLYEFGSILREFGQNLVSLRMRFYDCEEYAQGKIGSLQGLKRLRRLSAPIFVLAGTLRDAVPLPEVLPESIETLEMDFVDVCRAANGNTLVTKSAANDDRVIRFLYNKQLPKLQEVVYGYYTDGMDDRLTNFTKVEGWSVKNEAHLRRSFAREPYSRRLELHDLSCQPDQPRSYPIGIPSHPVPSHLIFSALIPFYPQLPNTTPITIIMLLHVPDEVLVHICSIIECNDWEGGWDTKSSYEALLSLSRVCKRLRGIAEFHLFRSIFVLEEDPDEKWMQLARRLQQDPGRGLTTRTFYSQRYDPMAHPYFLNFMTNYFQKLCSSPDRDRIPSGLRTVIQHELEFIIFERPYRSLKVLLMLLMPELRHLELWLTDLKSTPFLLTDTFRSDQDYGCAGFEPNKDGQGIKDIPNILFFRHLESVILRSYDDRLGSPIGSTTVCGLFNHPSIKALTFDGFALRHATCLKLDWSKAPSNLTRLDLENCILQPKSLQCILEKCTSLTQLNIALIGNGDLKDPTHNLAEFGDVLREHGQKLVELSIAKPMWDPHVADWCNYIGCLKKLEVLRHLSIGRLNFVGPVDEDNKRYITIHDKLPQSLETLTIQAEVTGCSCDLYRVRQTEEVVCDMLQYEPLPPGLKQIYMKMLPGPEARGYEVKQGDNLRGWQLGEKAMWVRRIKREKEDESEMEVEEDEDEEDKEDKEEEEEEEEDADEEGENEDEEGENEEEEGENEEGEDTGEDEENEQRRKCMGCKKWEKYDEYDEFEEWEQCGEDEDYEECNKYRVIQFITSAIKAG</sequence>